<dbReference type="EMBL" id="PISD01000034">
    <property type="protein sequence ID" value="PKG27936.1"/>
    <property type="molecule type" value="Genomic_DNA"/>
</dbReference>
<name>A0A2N0ZEJ8_9BACI</name>
<feature type="transmembrane region" description="Helical" evidence="7">
    <location>
        <begin position="313"/>
        <end position="333"/>
    </location>
</feature>
<evidence type="ECO:0000256" key="7">
    <source>
        <dbReference type="SAM" id="Phobius"/>
    </source>
</evidence>
<feature type="transmembrane region" description="Helical" evidence="7">
    <location>
        <begin position="397"/>
        <end position="416"/>
    </location>
</feature>
<dbReference type="NCBIfam" id="NF037981">
    <property type="entry name" value="NCS2_1"/>
    <property type="match status" value="1"/>
</dbReference>
<evidence type="ECO:0000256" key="2">
    <source>
        <dbReference type="ARBA" id="ARBA00008821"/>
    </source>
</evidence>
<feature type="transmembrane region" description="Helical" evidence="7">
    <location>
        <begin position="74"/>
        <end position="95"/>
    </location>
</feature>
<keyword evidence="4 7" id="KW-0812">Transmembrane</keyword>
<dbReference type="AlphaFoldDB" id="A0A2N0ZEJ8"/>
<evidence type="ECO:0000313" key="9">
    <source>
        <dbReference type="Proteomes" id="UP000233343"/>
    </source>
</evidence>
<keyword evidence="6 7" id="KW-0472">Membrane</keyword>
<sequence length="436" mass="46952">MNKFFSSLTMVSSVQWVFFIFANTVVIPISIANAFQLPADIMAMMIRASLIFTGIACVLQGWKGHRFPIMEGHSGLLWGVILNLGLSASALGMSLETIGGGIATGVLLACVVTILLAVFGGLSILQSIFNPMVMSVYLFLLTFQLIFIFFEGMLKITENGSIDAKVSLYSLCLALLVAVLKVKGNQVISNFSILIGLLGGWAGYVLLFGNESGGMAQSAPFTLFPLGQPNLEMGIVVVTFVAVLLNLSNTFASITSAEKLLQRKANKKDFRSSMLITSFFSIIGTGFGLVPYTPFTSSIGFLQSTRIYDRKPFFIGGALLTIIGLIPVLGAFLSMMPVTVGNAVLFIAYMQLFGTAFSSLNGREFNSNTIFRLAAPVLMGISIMNISPAVFSELPILLQPFVSNGLIMGVIISIILEKIVNWSAYEELPVKRGKAS</sequence>
<proteinExistence type="inferred from homology"/>
<feature type="transmembrane region" description="Helical" evidence="7">
    <location>
        <begin position="370"/>
        <end position="390"/>
    </location>
</feature>
<keyword evidence="9" id="KW-1185">Reference proteome</keyword>
<feature type="transmembrane region" description="Helical" evidence="7">
    <location>
        <begin position="162"/>
        <end position="180"/>
    </location>
</feature>
<keyword evidence="3" id="KW-0813">Transport</keyword>
<comment type="caution">
    <text evidence="8">The sequence shown here is derived from an EMBL/GenBank/DDBJ whole genome shotgun (WGS) entry which is preliminary data.</text>
</comment>
<feature type="transmembrane region" description="Helical" evidence="7">
    <location>
        <begin position="340"/>
        <end position="358"/>
    </location>
</feature>
<comment type="subcellular location">
    <subcellularLocation>
        <location evidence="1">Membrane</location>
        <topology evidence="1">Multi-pass membrane protein</topology>
    </subcellularLocation>
</comment>
<feature type="transmembrane region" description="Helical" evidence="7">
    <location>
        <begin position="233"/>
        <end position="252"/>
    </location>
</feature>
<dbReference type="GO" id="GO:0005886">
    <property type="term" value="C:plasma membrane"/>
    <property type="evidence" value="ECO:0007669"/>
    <property type="project" value="TreeGrafter"/>
</dbReference>
<feature type="transmembrane region" description="Helical" evidence="7">
    <location>
        <begin position="187"/>
        <end position="207"/>
    </location>
</feature>
<organism evidence="8 9">
    <name type="scientific">Cytobacillus horneckiae</name>
    <dbReference type="NCBI Taxonomy" id="549687"/>
    <lineage>
        <taxon>Bacteria</taxon>
        <taxon>Bacillati</taxon>
        <taxon>Bacillota</taxon>
        <taxon>Bacilli</taxon>
        <taxon>Bacillales</taxon>
        <taxon>Bacillaceae</taxon>
        <taxon>Cytobacillus</taxon>
    </lineage>
</organism>
<dbReference type="InterPro" id="IPR006043">
    <property type="entry name" value="NCS2"/>
</dbReference>
<feature type="transmembrane region" description="Helical" evidence="7">
    <location>
        <begin position="16"/>
        <end position="35"/>
    </location>
</feature>
<protein>
    <submittedName>
        <fullName evidence="8">Uracil/xanthine transporter</fullName>
    </submittedName>
</protein>
<feature type="transmembrane region" description="Helical" evidence="7">
    <location>
        <begin position="101"/>
        <end position="125"/>
    </location>
</feature>
<evidence type="ECO:0000256" key="4">
    <source>
        <dbReference type="ARBA" id="ARBA00022692"/>
    </source>
</evidence>
<gene>
    <name evidence="8" type="ORF">CWS20_16245</name>
</gene>
<reference evidence="8 9" key="1">
    <citation type="journal article" date="2010" name="Int. J. Syst. Evol. Microbiol.">
        <title>Bacillus horneckiae sp. nov., isolated from a spacecraft-assembly clean room.</title>
        <authorList>
            <person name="Vaishampayan P."/>
            <person name="Probst A."/>
            <person name="Krishnamurthi S."/>
            <person name="Ghosh S."/>
            <person name="Osman S."/>
            <person name="McDowall A."/>
            <person name="Ruckmani A."/>
            <person name="Mayilraj S."/>
            <person name="Venkateswaran K."/>
        </authorList>
    </citation>
    <scope>NUCLEOTIDE SEQUENCE [LARGE SCALE GENOMIC DNA]</scope>
    <source>
        <strain evidence="9">1PO1SC</strain>
    </source>
</reference>
<keyword evidence="5 7" id="KW-1133">Transmembrane helix</keyword>
<dbReference type="Proteomes" id="UP000233343">
    <property type="component" value="Unassembled WGS sequence"/>
</dbReference>
<evidence type="ECO:0000313" key="8">
    <source>
        <dbReference type="EMBL" id="PKG27936.1"/>
    </source>
</evidence>
<evidence type="ECO:0000256" key="6">
    <source>
        <dbReference type="ARBA" id="ARBA00023136"/>
    </source>
</evidence>
<accession>A0A2N0ZEJ8</accession>
<evidence type="ECO:0000256" key="1">
    <source>
        <dbReference type="ARBA" id="ARBA00004141"/>
    </source>
</evidence>
<dbReference type="NCBIfam" id="NF008502">
    <property type="entry name" value="PRK11412.1"/>
    <property type="match status" value="1"/>
</dbReference>
<dbReference type="Pfam" id="PF00860">
    <property type="entry name" value="Xan_ur_permease"/>
    <property type="match status" value="1"/>
</dbReference>
<comment type="similarity">
    <text evidence="2">Belongs to the nucleobase:cation symporter-2 (NCS2) (TC 2.A.40) family.</text>
</comment>
<evidence type="ECO:0000256" key="5">
    <source>
        <dbReference type="ARBA" id="ARBA00022989"/>
    </source>
</evidence>
<dbReference type="GO" id="GO:0042907">
    <property type="term" value="F:xanthine transmembrane transporter activity"/>
    <property type="evidence" value="ECO:0007669"/>
    <property type="project" value="TreeGrafter"/>
</dbReference>
<feature type="transmembrane region" description="Helical" evidence="7">
    <location>
        <begin position="273"/>
        <end position="293"/>
    </location>
</feature>
<dbReference type="PANTHER" id="PTHR42810">
    <property type="entry name" value="PURINE PERMEASE C1399.01C-RELATED"/>
    <property type="match status" value="1"/>
</dbReference>
<feature type="transmembrane region" description="Helical" evidence="7">
    <location>
        <begin position="41"/>
        <end position="62"/>
    </location>
</feature>
<dbReference type="RefSeq" id="WP_066195029.1">
    <property type="nucleotide sequence ID" value="NZ_JAFDQP010000008.1"/>
</dbReference>
<dbReference type="PANTHER" id="PTHR42810:SF1">
    <property type="entry name" value="PURINE PERMEASE YWDJ-RELATED"/>
    <property type="match status" value="1"/>
</dbReference>
<evidence type="ECO:0000256" key="3">
    <source>
        <dbReference type="ARBA" id="ARBA00022448"/>
    </source>
</evidence>
<feature type="transmembrane region" description="Helical" evidence="7">
    <location>
        <begin position="132"/>
        <end position="150"/>
    </location>
</feature>